<sequence>MQPYNESVNSTAIAIAEEQLSKEVQQLGTGGPPFPVPPPPWYIQYLPEILLTSFAILGVSLFFMYRRYRIKRVFRNLK</sequence>
<protein>
    <submittedName>
        <fullName evidence="2">Uncharacterized protein</fullName>
    </submittedName>
</protein>
<feature type="transmembrane region" description="Helical" evidence="1">
    <location>
        <begin position="42"/>
        <end position="65"/>
    </location>
</feature>
<dbReference type="STRING" id="933801.Ahos_1777"/>
<dbReference type="Proteomes" id="UP000008458">
    <property type="component" value="Chromosome"/>
</dbReference>
<dbReference type="AlphaFoldDB" id="F4B6W0"/>
<proteinExistence type="predicted"/>
<keyword evidence="1" id="KW-0472">Membrane</keyword>
<evidence type="ECO:0000313" key="3">
    <source>
        <dbReference type="Proteomes" id="UP000008458"/>
    </source>
</evidence>
<keyword evidence="1" id="KW-1133">Transmembrane helix</keyword>
<dbReference type="KEGG" id="aho:Ahos_1777"/>
<keyword evidence="3" id="KW-1185">Reference proteome</keyword>
<dbReference type="HOGENOM" id="CLU_2613392_0_0_2"/>
<accession>F4B6W0</accession>
<keyword evidence="1" id="KW-0812">Transmembrane</keyword>
<dbReference type="GeneID" id="10601277"/>
<reference key="2">
    <citation type="journal article" date="2011" name="Extremophiles">
        <title>Genomic analyses of Acidianus hospitalis W1 a host for studying crenarchaeal virus and plasmid life cycles.</title>
        <authorList>
            <person name="You X.Y."/>
            <person name="Liu C."/>
            <person name="Wang S.Y."/>
            <person name="Jiang C.Y."/>
            <person name="Shah S.A."/>
            <person name="Prangishvili D."/>
            <person name="Liu S.J."/>
            <person name="Garrett R.A."/>
        </authorList>
    </citation>
    <scope>NUCLEOTIDE SEQUENCE</scope>
    <source>
        <strain>W1</strain>
    </source>
</reference>
<dbReference type="RefSeq" id="WP_013776568.1">
    <property type="nucleotide sequence ID" value="NC_015518.1"/>
</dbReference>
<reference evidence="2 3" key="1">
    <citation type="journal article" date="2011" name="Extremophiles">
        <title>Genomic analysis of Acidianus hospitalis W1 a host for studying crenarchaeal virus and plasmid life cycles.</title>
        <authorList>
            <person name="You X.Y."/>
            <person name="Liu C."/>
            <person name="Wang S.Y."/>
            <person name="Jiang C.Y."/>
            <person name="Shah S.A."/>
            <person name="Prangishvili D."/>
            <person name="She Q."/>
            <person name="Liu S.J."/>
            <person name="Garrett R.A."/>
        </authorList>
    </citation>
    <scope>NUCLEOTIDE SEQUENCE [LARGE SCALE GENOMIC DNA]</scope>
    <source>
        <strain evidence="2 3">W1</strain>
    </source>
</reference>
<evidence type="ECO:0000313" key="2">
    <source>
        <dbReference type="EMBL" id="AEE94653.1"/>
    </source>
</evidence>
<evidence type="ECO:0000256" key="1">
    <source>
        <dbReference type="SAM" id="Phobius"/>
    </source>
</evidence>
<name>F4B6W0_ACIHW</name>
<organism evidence="2 3">
    <name type="scientific">Acidianus hospitalis (strain W1)</name>
    <dbReference type="NCBI Taxonomy" id="933801"/>
    <lineage>
        <taxon>Archaea</taxon>
        <taxon>Thermoproteota</taxon>
        <taxon>Thermoprotei</taxon>
        <taxon>Sulfolobales</taxon>
        <taxon>Sulfolobaceae</taxon>
        <taxon>Acidianus</taxon>
    </lineage>
</organism>
<dbReference type="EMBL" id="CP002535">
    <property type="protein sequence ID" value="AEE94653.1"/>
    <property type="molecule type" value="Genomic_DNA"/>
</dbReference>
<gene>
    <name evidence="2" type="ordered locus">Ahos_1777</name>
</gene>